<sequence>MPLIDYVTMAGTRNTGNPRYKGGDEQFQAINTPWFMDDLCTHLLGYKEVSSINSYDVAKKTKNIFDYISTSSYHKKVQNLIDSLNEKLNKGYRLILNIDSDLISPDEDYHIPNNIFDKSEWEKTRKSTFEPEYHWVVLESPIQSMIPNLDENGKTCYTINFKVFTWGMPVGTYLKASITYEHFYYNFYGDIYVK</sequence>
<reference evidence="1 2" key="1">
    <citation type="journal article" date="2017" name="Infect. Genet. Evol.">
        <title>Comparative genome analysis of fish pathogen Flavobacterium columnare reveals extensive sequence diversity within the species.</title>
        <authorList>
            <person name="Kayansamruaj P."/>
            <person name="Dong H.T."/>
            <person name="Hirono I."/>
            <person name="Kondo H."/>
            <person name="Senapin S."/>
            <person name="Rodkhum C."/>
        </authorList>
    </citation>
    <scope>NUCLEOTIDE SEQUENCE [LARGE SCALE GENOMIC DNA]</scope>
    <source>
        <strain evidence="1 2">1214</strain>
    </source>
</reference>
<name>A0A246G7E2_9FLAO</name>
<dbReference type="Proteomes" id="UP000198034">
    <property type="component" value="Unassembled WGS sequence"/>
</dbReference>
<evidence type="ECO:0000313" key="2">
    <source>
        <dbReference type="Proteomes" id="UP000198034"/>
    </source>
</evidence>
<proteinExistence type="predicted"/>
<dbReference type="AlphaFoldDB" id="A0A246G7E2"/>
<organism evidence="1 2">
    <name type="scientific">Flavobacterium columnare</name>
    <dbReference type="NCBI Taxonomy" id="996"/>
    <lineage>
        <taxon>Bacteria</taxon>
        <taxon>Pseudomonadati</taxon>
        <taxon>Bacteroidota</taxon>
        <taxon>Flavobacteriia</taxon>
        <taxon>Flavobacteriales</taxon>
        <taxon>Flavobacteriaceae</taxon>
        <taxon>Flavobacterium</taxon>
    </lineage>
</organism>
<evidence type="ECO:0000313" key="1">
    <source>
        <dbReference type="EMBL" id="OWP74364.1"/>
    </source>
</evidence>
<protein>
    <submittedName>
        <fullName evidence="1">Uncharacterized protein</fullName>
    </submittedName>
</protein>
<accession>A0A246G7E2</accession>
<comment type="caution">
    <text evidence="1">The sequence shown here is derived from an EMBL/GenBank/DDBJ whole genome shotgun (WGS) entry which is preliminary data.</text>
</comment>
<dbReference type="EMBL" id="MTCY01000074">
    <property type="protein sequence ID" value="OWP74364.1"/>
    <property type="molecule type" value="Genomic_DNA"/>
</dbReference>
<gene>
    <name evidence="1" type="ORF">BWK62_14545</name>
</gene>